<organism evidence="1 2">
    <name type="scientific">Methylomarinovum tepidoasis</name>
    <dbReference type="NCBI Taxonomy" id="2840183"/>
    <lineage>
        <taxon>Bacteria</taxon>
        <taxon>Pseudomonadati</taxon>
        <taxon>Pseudomonadota</taxon>
        <taxon>Gammaproteobacteria</taxon>
        <taxon>Methylococcales</taxon>
        <taxon>Methylothermaceae</taxon>
        <taxon>Methylomarinovum</taxon>
    </lineage>
</organism>
<dbReference type="SUPFAM" id="SSF52402">
    <property type="entry name" value="Adenine nucleotide alpha hydrolases-like"/>
    <property type="match status" value="1"/>
</dbReference>
<name>A0AAU9CQC0_9GAMM</name>
<evidence type="ECO:0000313" key="1">
    <source>
        <dbReference type="EMBL" id="BCX88533.1"/>
    </source>
</evidence>
<dbReference type="KEGG" id="meiy:MIN45_P0902"/>
<evidence type="ECO:0000313" key="2">
    <source>
        <dbReference type="Proteomes" id="UP001321450"/>
    </source>
</evidence>
<reference evidence="2" key="1">
    <citation type="journal article" date="2024" name="Int. J. Syst. Evol. Microbiol.">
        <title>Methylomarinovum tepidoasis sp. nov., a moderately thermophilic methanotroph of the family Methylothermaceae isolated from a deep-sea hydrothermal field.</title>
        <authorList>
            <person name="Hirayama H."/>
            <person name="Takaki Y."/>
            <person name="Abe M."/>
            <person name="Miyazaki M."/>
            <person name="Uematsu K."/>
            <person name="Matsui Y."/>
            <person name="Takai K."/>
        </authorList>
    </citation>
    <scope>NUCLEOTIDE SEQUENCE [LARGE SCALE GENOMIC DNA]</scope>
    <source>
        <strain evidence="2">IN45</strain>
    </source>
</reference>
<gene>
    <name evidence="1" type="ORF">MIN45_P0902</name>
</gene>
<evidence type="ECO:0008006" key="3">
    <source>
        <dbReference type="Google" id="ProtNLM"/>
    </source>
</evidence>
<dbReference type="Gene3D" id="3.40.50.12370">
    <property type="match status" value="1"/>
</dbReference>
<sequence>MSRIIVAIDLSCRQYRALEIGARLALIQRRELTVLLIESVDLQRAAELPWVREIDRLSANLQPFDAQRLRHWWQQRRREIERWLSRHAQPGRLRIETGRYPETALAWSRDSDLLVLATPASSTAQTQPPVWVWYDGSEAGKRALRLARELAAAEGCPLRVVAPLQQHPELPEAVVPVPPEQLADFLAGRECSAVVCPRSQPRAARLPQVARCPVLLV</sequence>
<dbReference type="EMBL" id="AP024718">
    <property type="protein sequence ID" value="BCX88533.1"/>
    <property type="molecule type" value="Genomic_DNA"/>
</dbReference>
<protein>
    <recommendedName>
        <fullName evidence="3">UspA domain-containing protein</fullName>
    </recommendedName>
</protein>
<dbReference type="Proteomes" id="UP001321450">
    <property type="component" value="Chromosome"/>
</dbReference>
<accession>A0AAU9CQC0</accession>
<keyword evidence="2" id="KW-1185">Reference proteome</keyword>
<dbReference type="AlphaFoldDB" id="A0AAU9CQC0"/>
<dbReference type="RefSeq" id="WP_286293691.1">
    <property type="nucleotide sequence ID" value="NZ_AP024718.1"/>
</dbReference>
<proteinExistence type="predicted"/>